<reference evidence="2" key="2">
    <citation type="journal article" date="2024" name="Plant">
        <title>Genomic evolution and insights into agronomic trait innovations of Sesamum species.</title>
        <authorList>
            <person name="Miao H."/>
            <person name="Wang L."/>
            <person name="Qu L."/>
            <person name="Liu H."/>
            <person name="Sun Y."/>
            <person name="Le M."/>
            <person name="Wang Q."/>
            <person name="Wei S."/>
            <person name="Zheng Y."/>
            <person name="Lin W."/>
            <person name="Duan Y."/>
            <person name="Cao H."/>
            <person name="Xiong S."/>
            <person name="Wang X."/>
            <person name="Wei L."/>
            <person name="Li C."/>
            <person name="Ma Q."/>
            <person name="Ju M."/>
            <person name="Zhao R."/>
            <person name="Li G."/>
            <person name="Mu C."/>
            <person name="Tian Q."/>
            <person name="Mei H."/>
            <person name="Zhang T."/>
            <person name="Gao T."/>
            <person name="Zhang H."/>
        </authorList>
    </citation>
    <scope>NUCLEOTIDE SEQUENCE</scope>
    <source>
        <strain evidence="2">KEN1</strain>
    </source>
</reference>
<feature type="region of interest" description="Disordered" evidence="1">
    <location>
        <begin position="29"/>
        <end position="104"/>
    </location>
</feature>
<gene>
    <name evidence="2" type="ORF">Slati_3093000</name>
</gene>
<dbReference type="AlphaFoldDB" id="A0AAW2UZZ6"/>
<feature type="compositionally biased region" description="Polar residues" evidence="1">
    <location>
        <begin position="60"/>
        <end position="69"/>
    </location>
</feature>
<protein>
    <submittedName>
        <fullName evidence="2">Uncharacterized protein</fullName>
    </submittedName>
</protein>
<evidence type="ECO:0000313" key="2">
    <source>
        <dbReference type="EMBL" id="KAL0420701.1"/>
    </source>
</evidence>
<evidence type="ECO:0000256" key="1">
    <source>
        <dbReference type="SAM" id="MobiDB-lite"/>
    </source>
</evidence>
<feature type="compositionally biased region" description="Low complexity" evidence="1">
    <location>
        <begin position="76"/>
        <end position="89"/>
    </location>
</feature>
<dbReference type="EMBL" id="JACGWN010000011">
    <property type="protein sequence ID" value="KAL0420701.1"/>
    <property type="molecule type" value="Genomic_DNA"/>
</dbReference>
<accession>A0AAW2UZZ6</accession>
<proteinExistence type="predicted"/>
<comment type="caution">
    <text evidence="2">The sequence shown here is derived from an EMBL/GenBank/DDBJ whole genome shotgun (WGS) entry which is preliminary data.</text>
</comment>
<organism evidence="2">
    <name type="scientific">Sesamum latifolium</name>
    <dbReference type="NCBI Taxonomy" id="2727402"/>
    <lineage>
        <taxon>Eukaryota</taxon>
        <taxon>Viridiplantae</taxon>
        <taxon>Streptophyta</taxon>
        <taxon>Embryophyta</taxon>
        <taxon>Tracheophyta</taxon>
        <taxon>Spermatophyta</taxon>
        <taxon>Magnoliopsida</taxon>
        <taxon>eudicotyledons</taxon>
        <taxon>Gunneridae</taxon>
        <taxon>Pentapetalae</taxon>
        <taxon>asterids</taxon>
        <taxon>lamiids</taxon>
        <taxon>Lamiales</taxon>
        <taxon>Pedaliaceae</taxon>
        <taxon>Sesamum</taxon>
    </lineage>
</organism>
<reference evidence="2" key="1">
    <citation type="submission" date="2020-06" db="EMBL/GenBank/DDBJ databases">
        <authorList>
            <person name="Li T."/>
            <person name="Hu X."/>
            <person name="Zhang T."/>
            <person name="Song X."/>
            <person name="Zhang H."/>
            <person name="Dai N."/>
            <person name="Sheng W."/>
            <person name="Hou X."/>
            <person name="Wei L."/>
        </authorList>
    </citation>
    <scope>NUCLEOTIDE SEQUENCE</scope>
    <source>
        <strain evidence="2">KEN1</strain>
        <tissue evidence="2">Leaf</tissue>
    </source>
</reference>
<sequence length="122" mass="13067">MVLWSKFHGGALWGLHCEHHVWEAFAQPVWKPWGGTPPPRSPRGTLSSSDSKGKKPASASPGTTLGGSSKKSHMGSLSTPPSSSTKPSSELPPPPPLNDERVSLSSTLAHHQIACIPFNLWR</sequence>
<name>A0AAW2UZZ6_9LAMI</name>